<dbReference type="PANTHER" id="PTHR46012:SF2">
    <property type="entry name" value="IP22168P"/>
    <property type="match status" value="1"/>
</dbReference>
<dbReference type="PANTHER" id="PTHR46012">
    <property type="entry name" value="IP22168P"/>
    <property type="match status" value="1"/>
</dbReference>
<proteinExistence type="inferred from homology"/>
<evidence type="ECO:0000256" key="1">
    <source>
        <dbReference type="ARBA" id="ARBA00004606"/>
    </source>
</evidence>
<dbReference type="GO" id="GO:0035252">
    <property type="term" value="F:UDP-xylosyltransferase activity"/>
    <property type="evidence" value="ECO:0007669"/>
    <property type="project" value="TreeGrafter"/>
</dbReference>
<accession>A0A7R9K753</accession>
<dbReference type="GO" id="GO:0016020">
    <property type="term" value="C:membrane"/>
    <property type="evidence" value="ECO:0007669"/>
    <property type="project" value="UniProtKB-SubCell"/>
</dbReference>
<keyword evidence="5" id="KW-0812">Transmembrane</keyword>
<organism evidence="6">
    <name type="scientific">Timema genevievae</name>
    <name type="common">Walking stick</name>
    <dbReference type="NCBI Taxonomy" id="629358"/>
    <lineage>
        <taxon>Eukaryota</taxon>
        <taxon>Metazoa</taxon>
        <taxon>Ecdysozoa</taxon>
        <taxon>Arthropoda</taxon>
        <taxon>Hexapoda</taxon>
        <taxon>Insecta</taxon>
        <taxon>Pterygota</taxon>
        <taxon>Neoptera</taxon>
        <taxon>Polyneoptera</taxon>
        <taxon>Phasmatodea</taxon>
        <taxon>Timematodea</taxon>
        <taxon>Timematoidea</taxon>
        <taxon>Timematidae</taxon>
        <taxon>Timema</taxon>
    </lineage>
</organism>
<evidence type="ECO:0000313" key="6">
    <source>
        <dbReference type="EMBL" id="CAD7608358.1"/>
    </source>
</evidence>
<keyword evidence="3" id="KW-0328">Glycosyltransferase</keyword>
<dbReference type="InterPro" id="IPR051993">
    <property type="entry name" value="Glycosyltransferase_8"/>
</dbReference>
<name>A0A7R9K753_TIMGE</name>
<protein>
    <submittedName>
        <fullName evidence="6">Uncharacterized protein</fullName>
    </submittedName>
</protein>
<dbReference type="AlphaFoldDB" id="A0A7R9K753"/>
<gene>
    <name evidence="6" type="ORF">TGEB3V08_LOCUS10365</name>
</gene>
<evidence type="ECO:0000256" key="3">
    <source>
        <dbReference type="ARBA" id="ARBA00022676"/>
    </source>
</evidence>
<keyword evidence="5" id="KW-0735">Signal-anchor</keyword>
<dbReference type="EMBL" id="OE845839">
    <property type="protein sequence ID" value="CAD7608358.1"/>
    <property type="molecule type" value="Genomic_DNA"/>
</dbReference>
<evidence type="ECO:0000256" key="2">
    <source>
        <dbReference type="ARBA" id="ARBA00006351"/>
    </source>
</evidence>
<keyword evidence="4" id="KW-0808">Transferase</keyword>
<comment type="similarity">
    <text evidence="2">Belongs to the glycosyltransferase 8 family.</text>
</comment>
<sequence length="180" mass="20286">MTKPLRLFSAVNPTTHTAWSALRFNDEKSRRGALECRGTSVTNPRPSFLHWRIVKHVGDRTAMLEKFFFNHEVTKSNIILIGLPQIVVAVVACGDRLAEALVMIKSAIVFTRSPLKFIVLADDFLIPSFMEKWACRLNVKLLITRIVGMQTKCQAPHHTYQWACGLNVKLLITCISGHAD</sequence>
<evidence type="ECO:0000256" key="5">
    <source>
        <dbReference type="ARBA" id="ARBA00022968"/>
    </source>
</evidence>
<reference evidence="6" key="1">
    <citation type="submission" date="2020-11" db="EMBL/GenBank/DDBJ databases">
        <authorList>
            <person name="Tran Van P."/>
        </authorList>
    </citation>
    <scope>NUCLEOTIDE SEQUENCE</scope>
</reference>
<dbReference type="GO" id="GO:0016266">
    <property type="term" value="P:protein O-linked glycosylation via N-acetyl-galactosamine"/>
    <property type="evidence" value="ECO:0007669"/>
    <property type="project" value="TreeGrafter"/>
</dbReference>
<evidence type="ECO:0000256" key="4">
    <source>
        <dbReference type="ARBA" id="ARBA00022679"/>
    </source>
</evidence>
<comment type="subcellular location">
    <subcellularLocation>
        <location evidence="1">Membrane</location>
        <topology evidence="1">Single-pass type II membrane protein</topology>
    </subcellularLocation>
</comment>